<feature type="compositionally biased region" description="Polar residues" evidence="1">
    <location>
        <begin position="62"/>
        <end position="71"/>
    </location>
</feature>
<keyword evidence="2" id="KW-1185">Reference proteome</keyword>
<evidence type="ECO:0000313" key="3">
    <source>
        <dbReference type="WBParaSite" id="nRc.2.0.1.t09678-RA"/>
    </source>
</evidence>
<reference evidence="3" key="1">
    <citation type="submission" date="2022-11" db="UniProtKB">
        <authorList>
            <consortium name="WormBaseParasite"/>
        </authorList>
    </citation>
    <scope>IDENTIFICATION</scope>
</reference>
<dbReference type="Proteomes" id="UP000887565">
    <property type="component" value="Unplaced"/>
</dbReference>
<dbReference type="WBParaSite" id="nRc.2.0.1.t09678-RA">
    <property type="protein sequence ID" value="nRc.2.0.1.t09678-RA"/>
    <property type="gene ID" value="nRc.2.0.1.g09678"/>
</dbReference>
<protein>
    <submittedName>
        <fullName evidence="3">Uncharacterized protein</fullName>
    </submittedName>
</protein>
<evidence type="ECO:0000256" key="1">
    <source>
        <dbReference type="SAM" id="MobiDB-lite"/>
    </source>
</evidence>
<dbReference type="AlphaFoldDB" id="A0A915I6B4"/>
<evidence type="ECO:0000313" key="2">
    <source>
        <dbReference type="Proteomes" id="UP000887565"/>
    </source>
</evidence>
<sequence length="71" mass="7721">MDAQTVAVGNLAKRTNVLAGAPQTTFDRAIKFIAEQLQLPLFAVLGRGGLDGREHKEDDSQSENGFSFHFS</sequence>
<name>A0A915I6B4_ROMCU</name>
<feature type="region of interest" description="Disordered" evidence="1">
    <location>
        <begin position="50"/>
        <end position="71"/>
    </location>
</feature>
<accession>A0A915I6B4</accession>
<feature type="compositionally biased region" description="Basic and acidic residues" evidence="1">
    <location>
        <begin position="50"/>
        <end position="59"/>
    </location>
</feature>
<proteinExistence type="predicted"/>
<organism evidence="2 3">
    <name type="scientific">Romanomermis culicivorax</name>
    <name type="common">Nematode worm</name>
    <dbReference type="NCBI Taxonomy" id="13658"/>
    <lineage>
        <taxon>Eukaryota</taxon>
        <taxon>Metazoa</taxon>
        <taxon>Ecdysozoa</taxon>
        <taxon>Nematoda</taxon>
        <taxon>Enoplea</taxon>
        <taxon>Dorylaimia</taxon>
        <taxon>Mermithida</taxon>
        <taxon>Mermithoidea</taxon>
        <taxon>Mermithidae</taxon>
        <taxon>Romanomermis</taxon>
    </lineage>
</organism>